<proteinExistence type="predicted"/>
<dbReference type="EnsemblMetazoa" id="OVOC8776.1">
    <property type="protein sequence ID" value="OVOC8776.1"/>
    <property type="gene ID" value="WBGene00245585"/>
</dbReference>
<name>A0A8R1U174_ONCVO</name>
<dbReference type="EMBL" id="CMVM020000250">
    <property type="status" value="NOT_ANNOTATED_CDS"/>
    <property type="molecule type" value="Genomic_DNA"/>
</dbReference>
<evidence type="ECO:0000313" key="2">
    <source>
        <dbReference type="Proteomes" id="UP000024404"/>
    </source>
</evidence>
<reference evidence="1" key="2">
    <citation type="submission" date="2022-06" db="UniProtKB">
        <authorList>
            <consortium name="EnsemblMetazoa"/>
        </authorList>
    </citation>
    <scope>IDENTIFICATION</scope>
</reference>
<dbReference type="Proteomes" id="UP000024404">
    <property type="component" value="Unassembled WGS sequence"/>
</dbReference>
<dbReference type="AlphaFoldDB" id="A0A8R1U174"/>
<evidence type="ECO:0000313" key="1">
    <source>
        <dbReference type="EnsemblMetazoa" id="OVOC8776.1"/>
    </source>
</evidence>
<reference evidence="2" key="1">
    <citation type="submission" date="2013-10" db="EMBL/GenBank/DDBJ databases">
        <title>Genome sequencing of Onchocerca volvulus.</title>
        <authorList>
            <person name="Cotton J."/>
            <person name="Tsai J."/>
            <person name="Stanley E."/>
            <person name="Tracey A."/>
            <person name="Holroyd N."/>
            <person name="Lustigman S."/>
            <person name="Berriman M."/>
        </authorList>
    </citation>
    <scope>NUCLEOTIDE SEQUENCE</scope>
</reference>
<sequence length="76" mass="8576">MGSVTHWIACHASYVSFTGEGKPITCQAYLYLVPVLGDELIQDRRRNGFLRLVNKITGTPFNLFSMDFIPYCSNSN</sequence>
<keyword evidence="2" id="KW-1185">Reference proteome</keyword>
<accession>A0A8R1U174</accession>
<organism evidence="1 2">
    <name type="scientific">Onchocerca volvulus</name>
    <dbReference type="NCBI Taxonomy" id="6282"/>
    <lineage>
        <taxon>Eukaryota</taxon>
        <taxon>Metazoa</taxon>
        <taxon>Ecdysozoa</taxon>
        <taxon>Nematoda</taxon>
        <taxon>Chromadorea</taxon>
        <taxon>Rhabditida</taxon>
        <taxon>Spirurina</taxon>
        <taxon>Spiruromorpha</taxon>
        <taxon>Filarioidea</taxon>
        <taxon>Onchocercidae</taxon>
        <taxon>Onchocerca</taxon>
    </lineage>
</organism>
<protein>
    <submittedName>
        <fullName evidence="1">Uncharacterized protein</fullName>
    </submittedName>
</protein>